<dbReference type="GO" id="GO:0000155">
    <property type="term" value="F:phosphorelay sensor kinase activity"/>
    <property type="evidence" value="ECO:0007669"/>
    <property type="project" value="InterPro"/>
</dbReference>
<dbReference type="PANTHER" id="PTHR43065:SF42">
    <property type="entry name" value="TWO-COMPONENT SENSOR PPRA"/>
    <property type="match status" value="1"/>
</dbReference>
<dbReference type="CDD" id="cd00082">
    <property type="entry name" value="HisKA"/>
    <property type="match status" value="1"/>
</dbReference>
<dbReference type="InterPro" id="IPR000014">
    <property type="entry name" value="PAS"/>
</dbReference>
<dbReference type="Pfam" id="PF02518">
    <property type="entry name" value="HATPase_c"/>
    <property type="match status" value="1"/>
</dbReference>
<keyword evidence="4" id="KW-1133">Transmembrane helix</keyword>
<dbReference type="EMBL" id="PVLR01000016">
    <property type="protein sequence ID" value="PRD69284.1"/>
    <property type="molecule type" value="Genomic_DNA"/>
</dbReference>
<evidence type="ECO:0000256" key="1">
    <source>
        <dbReference type="ARBA" id="ARBA00000085"/>
    </source>
</evidence>
<dbReference type="InterPro" id="IPR004358">
    <property type="entry name" value="Sig_transdc_His_kin-like_C"/>
</dbReference>
<dbReference type="SUPFAM" id="SSF55785">
    <property type="entry name" value="PYP-like sensor domain (PAS domain)"/>
    <property type="match status" value="1"/>
</dbReference>
<dbReference type="RefSeq" id="WP_105729116.1">
    <property type="nucleotide sequence ID" value="NZ_PVLR01000016.1"/>
</dbReference>
<dbReference type="SMART" id="SM00091">
    <property type="entry name" value="PAS"/>
    <property type="match status" value="1"/>
</dbReference>
<evidence type="ECO:0000256" key="3">
    <source>
        <dbReference type="ARBA" id="ARBA00022553"/>
    </source>
</evidence>
<dbReference type="SUPFAM" id="SSF55874">
    <property type="entry name" value="ATPase domain of HSP90 chaperone/DNA topoisomerase II/histidine kinase"/>
    <property type="match status" value="1"/>
</dbReference>
<organism evidence="8 9">
    <name type="scientific">Malikia spinosa</name>
    <dbReference type="NCBI Taxonomy" id="86180"/>
    <lineage>
        <taxon>Bacteria</taxon>
        <taxon>Pseudomonadati</taxon>
        <taxon>Pseudomonadota</taxon>
        <taxon>Betaproteobacteria</taxon>
        <taxon>Burkholderiales</taxon>
        <taxon>Comamonadaceae</taxon>
        <taxon>Malikia</taxon>
    </lineage>
</organism>
<dbReference type="SMART" id="SM00388">
    <property type="entry name" value="HisKA"/>
    <property type="match status" value="1"/>
</dbReference>
<keyword evidence="3" id="KW-0597">Phosphoprotein</keyword>
<keyword evidence="4" id="KW-0812">Transmembrane</keyword>
<dbReference type="EC" id="2.7.13.3" evidence="2"/>
<keyword evidence="4" id="KW-0472">Membrane</keyword>
<reference evidence="8 9" key="1">
    <citation type="submission" date="2018-03" db="EMBL/GenBank/DDBJ databases">
        <title>Comparative genomics illustrates the genes involved in a hyperalkaliphilic mechanisms of Serpentinomonas isolated from highly-alkaline calcium-rich serpentinized springs.</title>
        <authorList>
            <person name="Suzuki S."/>
            <person name="Ishii S."/>
            <person name="Walworth N."/>
            <person name="Bird L."/>
            <person name="Kuenen J.G."/>
            <person name="Nealson K.H."/>
        </authorList>
    </citation>
    <scope>NUCLEOTIDE SEQUENCE [LARGE SCALE GENOMIC DNA]</scope>
    <source>
        <strain evidence="8 9">83</strain>
    </source>
</reference>
<dbReference type="PANTHER" id="PTHR43065">
    <property type="entry name" value="SENSOR HISTIDINE KINASE"/>
    <property type="match status" value="1"/>
</dbReference>
<sequence>MKTEPAVDLDPLDLDARQASASSRRALLWLAGLLTLVAACIVLLVLFLRDVEAQEEELRRAADAQWLEQTLRFHFQRLERDLAQLDSAQPAPGTPPPQPLQPPRAGLLWRGEGVIAWQGWLASEQQDHPGQWPAIMAATELQPEDSGTLAVMLDTGRGLQRPAYAGPLRGHQRPGDALLWLAVPRFEQGRFLGNQVAAIRIERALEQIVPAWFLADHALLTLDDEPGLTAPVQPGQPALRYPVAMPLPGAQWKLAVELLQARPAIAPRAFFGIALVCLAAMLVALYFFWRGTLRRRQAERRLQTQIALRSAMERSVTLGLLARDLDGQCLYANPAFCRMLGWSARELATTSDWPQALAASLDALPTAAAVSSGLSSGIELQLQHRDGHELELLVHGAPLTQADGRVMGWMYALLDITERKRVERLAARQQEQLEASGRLVAVGEVASTLAHELNQPLGALSSFASGLLNRVRQDSISQAEIVPVLERIERMAEKAGLVIQRINAFARRQEMSRQPLALVPFVRRVAQQLTLPPGVALQLELPESAGSSADTGPSVSADALLLEHALHNLILNATEWAGVGASGPALVRVSLVQESGLTGIRIEDSGPGIPEVQRASIFNAFASHKPGGMGMGLSICRSIVEAHHGRIEVGHSAALHGAQFTLWLPLTT</sequence>
<gene>
    <name evidence="8" type="ORF">C6P61_06480</name>
</gene>
<feature type="domain" description="PAS" evidence="6">
    <location>
        <begin position="304"/>
        <end position="347"/>
    </location>
</feature>
<dbReference type="InterPro" id="IPR003594">
    <property type="entry name" value="HATPase_dom"/>
</dbReference>
<protein>
    <recommendedName>
        <fullName evidence="2">histidine kinase</fullName>
        <ecNumber evidence="2">2.7.13.3</ecNumber>
    </recommendedName>
</protein>
<dbReference type="PRINTS" id="PR00344">
    <property type="entry name" value="BCTRLSENSOR"/>
</dbReference>
<evidence type="ECO:0000256" key="2">
    <source>
        <dbReference type="ARBA" id="ARBA00012438"/>
    </source>
</evidence>
<dbReference type="InterPro" id="IPR036890">
    <property type="entry name" value="HATPase_C_sf"/>
</dbReference>
<evidence type="ECO:0000259" key="6">
    <source>
        <dbReference type="PROSITE" id="PS50112"/>
    </source>
</evidence>
<evidence type="ECO:0000259" key="5">
    <source>
        <dbReference type="PROSITE" id="PS50109"/>
    </source>
</evidence>
<dbReference type="Gene3D" id="1.10.287.130">
    <property type="match status" value="1"/>
</dbReference>
<evidence type="ECO:0000313" key="9">
    <source>
        <dbReference type="Proteomes" id="UP000238326"/>
    </source>
</evidence>
<dbReference type="AlphaFoldDB" id="A0A2S9KFT5"/>
<dbReference type="InterPro" id="IPR013656">
    <property type="entry name" value="PAS_4"/>
</dbReference>
<dbReference type="Gene3D" id="3.30.565.10">
    <property type="entry name" value="Histidine kinase-like ATPase, C-terminal domain"/>
    <property type="match status" value="1"/>
</dbReference>
<dbReference type="CDD" id="cd00130">
    <property type="entry name" value="PAS"/>
    <property type="match status" value="1"/>
</dbReference>
<dbReference type="Gene3D" id="3.30.450.20">
    <property type="entry name" value="PAS domain"/>
    <property type="match status" value="1"/>
</dbReference>
<keyword evidence="9" id="KW-1185">Reference proteome</keyword>
<evidence type="ECO:0000313" key="8">
    <source>
        <dbReference type="EMBL" id="PRD69284.1"/>
    </source>
</evidence>
<accession>A0A2S9KFT5</accession>
<dbReference type="PROSITE" id="PS50112">
    <property type="entry name" value="PAS"/>
    <property type="match status" value="1"/>
</dbReference>
<dbReference type="InterPro" id="IPR003661">
    <property type="entry name" value="HisK_dim/P_dom"/>
</dbReference>
<feature type="transmembrane region" description="Helical" evidence="4">
    <location>
        <begin position="269"/>
        <end position="289"/>
    </location>
</feature>
<feature type="domain" description="Histidine kinase" evidence="5">
    <location>
        <begin position="448"/>
        <end position="668"/>
    </location>
</feature>
<dbReference type="InterPro" id="IPR005467">
    <property type="entry name" value="His_kinase_dom"/>
</dbReference>
<dbReference type="SMART" id="SM00387">
    <property type="entry name" value="HATPase_c"/>
    <property type="match status" value="1"/>
</dbReference>
<evidence type="ECO:0000259" key="7">
    <source>
        <dbReference type="PROSITE" id="PS50113"/>
    </source>
</evidence>
<feature type="domain" description="PAC" evidence="7">
    <location>
        <begin position="376"/>
        <end position="428"/>
    </location>
</feature>
<dbReference type="PROSITE" id="PS50109">
    <property type="entry name" value="HIS_KIN"/>
    <property type="match status" value="1"/>
</dbReference>
<comment type="catalytic activity">
    <reaction evidence="1">
        <text>ATP + protein L-histidine = ADP + protein N-phospho-L-histidine.</text>
        <dbReference type="EC" id="2.7.13.3"/>
    </reaction>
</comment>
<dbReference type="InterPro" id="IPR000700">
    <property type="entry name" value="PAS-assoc_C"/>
</dbReference>
<dbReference type="Pfam" id="PF00512">
    <property type="entry name" value="HisKA"/>
    <property type="match status" value="1"/>
</dbReference>
<name>A0A2S9KFT5_9BURK</name>
<feature type="transmembrane region" description="Helical" evidence="4">
    <location>
        <begin position="27"/>
        <end position="48"/>
    </location>
</feature>
<dbReference type="Proteomes" id="UP000238326">
    <property type="component" value="Unassembled WGS sequence"/>
</dbReference>
<proteinExistence type="predicted"/>
<dbReference type="OrthoDB" id="1931120at2"/>
<dbReference type="Pfam" id="PF08448">
    <property type="entry name" value="PAS_4"/>
    <property type="match status" value="1"/>
</dbReference>
<evidence type="ECO:0000256" key="4">
    <source>
        <dbReference type="SAM" id="Phobius"/>
    </source>
</evidence>
<dbReference type="SUPFAM" id="SSF47384">
    <property type="entry name" value="Homodimeric domain of signal transducing histidine kinase"/>
    <property type="match status" value="1"/>
</dbReference>
<dbReference type="NCBIfam" id="TIGR00229">
    <property type="entry name" value="sensory_box"/>
    <property type="match status" value="1"/>
</dbReference>
<dbReference type="PROSITE" id="PS50113">
    <property type="entry name" value="PAC"/>
    <property type="match status" value="1"/>
</dbReference>
<dbReference type="InterPro" id="IPR036097">
    <property type="entry name" value="HisK_dim/P_sf"/>
</dbReference>
<comment type="caution">
    <text evidence="8">The sequence shown here is derived from an EMBL/GenBank/DDBJ whole genome shotgun (WGS) entry which is preliminary data.</text>
</comment>
<dbReference type="InterPro" id="IPR035965">
    <property type="entry name" value="PAS-like_dom_sf"/>
</dbReference>